<keyword evidence="1" id="KW-0812">Transmembrane</keyword>
<accession>A0AAD4K804</accession>
<keyword evidence="1" id="KW-1133">Transmembrane helix</keyword>
<keyword evidence="1" id="KW-0472">Membrane</keyword>
<comment type="caution">
    <text evidence="2">The sequence shown here is derived from an EMBL/GenBank/DDBJ whole genome shotgun (WGS) entry which is preliminary data.</text>
</comment>
<dbReference type="EMBL" id="JAJJHW010000681">
    <property type="protein sequence ID" value="KAH8384658.1"/>
    <property type="molecule type" value="Genomic_DNA"/>
</dbReference>
<protein>
    <submittedName>
        <fullName evidence="2">Uncharacterized protein</fullName>
    </submittedName>
</protein>
<name>A0AAD4K804_9MUSC</name>
<feature type="transmembrane region" description="Helical" evidence="1">
    <location>
        <begin position="16"/>
        <end position="34"/>
    </location>
</feature>
<evidence type="ECO:0000313" key="2">
    <source>
        <dbReference type="EMBL" id="KAH8384658.1"/>
    </source>
</evidence>
<evidence type="ECO:0000313" key="3">
    <source>
        <dbReference type="Proteomes" id="UP001200034"/>
    </source>
</evidence>
<keyword evidence="3" id="KW-1185">Reference proteome</keyword>
<proteinExistence type="predicted"/>
<sequence length="65" mass="6951">MDGNKHGAKSFLHKPAFRIGIVVVVVHAVCWIGWNATNGGASNKNSADLANANHEKIRAALNETK</sequence>
<reference evidence="2" key="1">
    <citation type="journal article" date="2021" name="Mol. Ecol. Resour.">
        <title>Phylogenomic analyses of the genus Drosophila reveals genomic signals of climate adaptation.</title>
        <authorList>
            <person name="Li F."/>
            <person name="Rane R.V."/>
            <person name="Luria V."/>
            <person name="Xiong Z."/>
            <person name="Chen J."/>
            <person name="Li Z."/>
            <person name="Catullo R.A."/>
            <person name="Griffin P.C."/>
            <person name="Schiffer M."/>
            <person name="Pearce S."/>
            <person name="Lee S.F."/>
            <person name="McElroy K."/>
            <person name="Stocker A."/>
            <person name="Shirriffs J."/>
            <person name="Cockerell F."/>
            <person name="Coppin C."/>
            <person name="Sgro C.M."/>
            <person name="Karger A."/>
            <person name="Cain J.W."/>
            <person name="Weber J.A."/>
            <person name="Santpere G."/>
            <person name="Kirschner M.W."/>
            <person name="Hoffmann A.A."/>
            <person name="Oakeshott J.G."/>
            <person name="Zhang G."/>
        </authorList>
    </citation>
    <scope>NUCLEOTIDE SEQUENCE</scope>
    <source>
        <strain evidence="2">BGI-SZ-2011g</strain>
    </source>
</reference>
<organism evidence="2 3">
    <name type="scientific">Drosophila rubida</name>
    <dbReference type="NCBI Taxonomy" id="30044"/>
    <lineage>
        <taxon>Eukaryota</taxon>
        <taxon>Metazoa</taxon>
        <taxon>Ecdysozoa</taxon>
        <taxon>Arthropoda</taxon>
        <taxon>Hexapoda</taxon>
        <taxon>Insecta</taxon>
        <taxon>Pterygota</taxon>
        <taxon>Neoptera</taxon>
        <taxon>Endopterygota</taxon>
        <taxon>Diptera</taxon>
        <taxon>Brachycera</taxon>
        <taxon>Muscomorpha</taxon>
        <taxon>Ephydroidea</taxon>
        <taxon>Drosophilidae</taxon>
        <taxon>Drosophila</taxon>
    </lineage>
</organism>
<dbReference type="AlphaFoldDB" id="A0AAD4K804"/>
<evidence type="ECO:0000256" key="1">
    <source>
        <dbReference type="SAM" id="Phobius"/>
    </source>
</evidence>
<gene>
    <name evidence="2" type="ORF">KR093_004307</name>
</gene>
<dbReference type="Proteomes" id="UP001200034">
    <property type="component" value="Unassembled WGS sequence"/>
</dbReference>